<gene>
    <name evidence="1" type="ORF">BDV96DRAFT_617277</name>
</gene>
<dbReference type="OrthoDB" id="3920403at2759"/>
<dbReference type="EMBL" id="ML977361">
    <property type="protein sequence ID" value="KAF2106566.1"/>
    <property type="molecule type" value="Genomic_DNA"/>
</dbReference>
<dbReference type="AlphaFoldDB" id="A0A6A5YHK9"/>
<reference evidence="1" key="1">
    <citation type="journal article" date="2020" name="Stud. Mycol.">
        <title>101 Dothideomycetes genomes: a test case for predicting lifestyles and emergence of pathogens.</title>
        <authorList>
            <person name="Haridas S."/>
            <person name="Albert R."/>
            <person name="Binder M."/>
            <person name="Bloem J."/>
            <person name="Labutti K."/>
            <person name="Salamov A."/>
            <person name="Andreopoulos B."/>
            <person name="Baker S."/>
            <person name="Barry K."/>
            <person name="Bills G."/>
            <person name="Bluhm B."/>
            <person name="Cannon C."/>
            <person name="Castanera R."/>
            <person name="Culley D."/>
            <person name="Daum C."/>
            <person name="Ezra D."/>
            <person name="Gonzalez J."/>
            <person name="Henrissat B."/>
            <person name="Kuo A."/>
            <person name="Liang C."/>
            <person name="Lipzen A."/>
            <person name="Lutzoni F."/>
            <person name="Magnuson J."/>
            <person name="Mondo S."/>
            <person name="Nolan M."/>
            <person name="Ohm R."/>
            <person name="Pangilinan J."/>
            <person name="Park H.-J."/>
            <person name="Ramirez L."/>
            <person name="Alfaro M."/>
            <person name="Sun H."/>
            <person name="Tritt A."/>
            <person name="Yoshinaga Y."/>
            <person name="Zwiers L.-H."/>
            <person name="Turgeon B."/>
            <person name="Goodwin S."/>
            <person name="Spatafora J."/>
            <person name="Crous P."/>
            <person name="Grigoriev I."/>
        </authorList>
    </citation>
    <scope>NUCLEOTIDE SEQUENCE</scope>
    <source>
        <strain evidence="1">CBS 627.86</strain>
    </source>
</reference>
<sequence length="222" mass="24249">MSRHPRPDRRLSFSSLPEIAILPTPLPADSLPVGQLVTKSSKLNPTTLEDRDYDDIGTRWFKDVILVDSSTGKFTESLGGTRLVQKKPDGKNEVGTIEAEEMRIRLLKDASASLKRALESPPAAKWVQEQVSQGEEIGFVTGVREVSNASYKRARLVDVGAGNYEVIREVGGETKEGKRRDSGLDVQTGSKKDIVGVIVQKLGVDGDSLSLTGQELGAQFWE</sequence>
<proteinExistence type="predicted"/>
<accession>A0A6A5YHK9</accession>
<name>A0A6A5YHK9_9PLEO</name>
<evidence type="ECO:0000313" key="2">
    <source>
        <dbReference type="Proteomes" id="UP000799770"/>
    </source>
</evidence>
<keyword evidence="2" id="KW-1185">Reference proteome</keyword>
<evidence type="ECO:0000313" key="1">
    <source>
        <dbReference type="EMBL" id="KAF2106566.1"/>
    </source>
</evidence>
<organism evidence="1 2">
    <name type="scientific">Lophiotrema nucula</name>
    <dbReference type="NCBI Taxonomy" id="690887"/>
    <lineage>
        <taxon>Eukaryota</taxon>
        <taxon>Fungi</taxon>
        <taxon>Dikarya</taxon>
        <taxon>Ascomycota</taxon>
        <taxon>Pezizomycotina</taxon>
        <taxon>Dothideomycetes</taxon>
        <taxon>Pleosporomycetidae</taxon>
        <taxon>Pleosporales</taxon>
        <taxon>Lophiotremataceae</taxon>
        <taxon>Lophiotrema</taxon>
    </lineage>
</organism>
<protein>
    <submittedName>
        <fullName evidence="1">Uncharacterized protein</fullName>
    </submittedName>
</protein>
<dbReference type="Proteomes" id="UP000799770">
    <property type="component" value="Unassembled WGS sequence"/>
</dbReference>